<comment type="caution">
    <text evidence="3">The sequence shown here is derived from an EMBL/GenBank/DDBJ whole genome shotgun (WGS) entry which is preliminary data.</text>
</comment>
<reference evidence="4" key="1">
    <citation type="journal article" date="2016" name="Nat. Biotechnol.">
        <title>Sequencing wild and cultivated cassava and related species reveals extensive interspecific hybridization and genetic diversity.</title>
        <authorList>
            <person name="Bredeson J.V."/>
            <person name="Lyons J.B."/>
            <person name="Prochnik S.E."/>
            <person name="Wu G.A."/>
            <person name="Ha C.M."/>
            <person name="Edsinger-Gonzales E."/>
            <person name="Grimwood J."/>
            <person name="Schmutz J."/>
            <person name="Rabbi I.Y."/>
            <person name="Egesi C."/>
            <person name="Nauluvula P."/>
            <person name="Lebot V."/>
            <person name="Ndunguru J."/>
            <person name="Mkamilo G."/>
            <person name="Bart R.S."/>
            <person name="Setter T.L."/>
            <person name="Gleadow R.M."/>
            <person name="Kulakow P."/>
            <person name="Ferguson M.E."/>
            <person name="Rounsley S."/>
            <person name="Rokhsar D.S."/>
        </authorList>
    </citation>
    <scope>NUCLEOTIDE SEQUENCE [LARGE SCALE GENOMIC DNA]</scope>
    <source>
        <strain evidence="4">cv. AM560-2</strain>
    </source>
</reference>
<feature type="region of interest" description="Disordered" evidence="1">
    <location>
        <begin position="43"/>
        <end position="77"/>
    </location>
</feature>
<gene>
    <name evidence="3" type="ORF">MANES_07G139800v8</name>
</gene>
<feature type="signal peptide" evidence="2">
    <location>
        <begin position="1"/>
        <end position="24"/>
    </location>
</feature>
<dbReference type="AlphaFoldDB" id="A0A2C9VLC0"/>
<dbReference type="OMA" id="FQCKAAT"/>
<feature type="chain" id="PRO_5012632553" evidence="2">
    <location>
        <begin position="25"/>
        <end position="77"/>
    </location>
</feature>
<name>A0A2C9VLC0_MANES</name>
<protein>
    <submittedName>
        <fullName evidence="3">Uncharacterized protein</fullName>
    </submittedName>
</protein>
<evidence type="ECO:0000313" key="3">
    <source>
        <dbReference type="EMBL" id="OAY46376.1"/>
    </source>
</evidence>
<organism evidence="3 4">
    <name type="scientific">Manihot esculenta</name>
    <name type="common">Cassava</name>
    <name type="synonym">Jatropha manihot</name>
    <dbReference type="NCBI Taxonomy" id="3983"/>
    <lineage>
        <taxon>Eukaryota</taxon>
        <taxon>Viridiplantae</taxon>
        <taxon>Streptophyta</taxon>
        <taxon>Embryophyta</taxon>
        <taxon>Tracheophyta</taxon>
        <taxon>Spermatophyta</taxon>
        <taxon>Magnoliopsida</taxon>
        <taxon>eudicotyledons</taxon>
        <taxon>Gunneridae</taxon>
        <taxon>Pentapetalae</taxon>
        <taxon>rosids</taxon>
        <taxon>fabids</taxon>
        <taxon>Malpighiales</taxon>
        <taxon>Euphorbiaceae</taxon>
        <taxon>Crotonoideae</taxon>
        <taxon>Manihoteae</taxon>
        <taxon>Manihot</taxon>
    </lineage>
</organism>
<evidence type="ECO:0000256" key="2">
    <source>
        <dbReference type="SAM" id="SignalP"/>
    </source>
</evidence>
<dbReference type="EMBL" id="CM004393">
    <property type="protein sequence ID" value="OAY46376.1"/>
    <property type="molecule type" value="Genomic_DNA"/>
</dbReference>
<accession>A0A2C9VLC0</accession>
<evidence type="ECO:0000313" key="4">
    <source>
        <dbReference type="Proteomes" id="UP000091857"/>
    </source>
</evidence>
<sequence>MAKASALLLTLVLLMSLMFQCKVATRIGKDCAPACLVERRGTEKHLDMEDDSGDESGQGDYDYYRRYGDVPSPGIGH</sequence>
<proteinExistence type="predicted"/>
<keyword evidence="4" id="KW-1185">Reference proteome</keyword>
<keyword evidence="2" id="KW-0732">Signal</keyword>
<dbReference type="Proteomes" id="UP000091857">
    <property type="component" value="Chromosome 7"/>
</dbReference>
<evidence type="ECO:0000256" key="1">
    <source>
        <dbReference type="SAM" id="MobiDB-lite"/>
    </source>
</evidence>
<dbReference type="Gramene" id="Manes.07G139800.1.v8.1">
    <property type="protein sequence ID" value="Manes.07G139800.1.v8.1.CDS.1"/>
    <property type="gene ID" value="Manes.07G139800.v8.1"/>
</dbReference>